<sequence length="202" mass="22331">MKRGSGPPPHRYGMQDRGQRPYQVLNQTFGHKESYQAETSCGRGPWNSSERVNTVNSSFNEQEASSPVNANCVQNHENNAENSYPSMSNINMSKMFPLHPTTMPPPPPPSQQPFQLPHFGLPLQHPPPLYLPPPNLLPPPPLPQLRPPLFSSTLTSPPPVPVPGFPPPSLPMPPQPPFQGYQMALSQGQDAGSRIRFPQVRI</sequence>
<dbReference type="Proteomes" id="UP000245119">
    <property type="component" value="Linkage Group LG13"/>
</dbReference>
<feature type="compositionally biased region" description="Polar residues" evidence="1">
    <location>
        <begin position="46"/>
        <end position="67"/>
    </location>
</feature>
<feature type="compositionally biased region" description="Pro residues" evidence="1">
    <location>
        <begin position="1"/>
        <end position="10"/>
    </location>
</feature>
<evidence type="ECO:0000313" key="2">
    <source>
        <dbReference type="EMBL" id="PVD19914.1"/>
    </source>
</evidence>
<reference evidence="2 3" key="1">
    <citation type="submission" date="2018-04" db="EMBL/GenBank/DDBJ databases">
        <title>The genome of golden apple snail Pomacea canaliculata provides insight into stress tolerance and invasive adaptation.</title>
        <authorList>
            <person name="Liu C."/>
            <person name="Liu B."/>
            <person name="Ren Y."/>
            <person name="Zhang Y."/>
            <person name="Wang H."/>
            <person name="Li S."/>
            <person name="Jiang F."/>
            <person name="Yin L."/>
            <person name="Zhang G."/>
            <person name="Qian W."/>
            <person name="Fan W."/>
        </authorList>
    </citation>
    <scope>NUCLEOTIDE SEQUENCE [LARGE SCALE GENOMIC DNA]</scope>
    <source>
        <strain evidence="2">SZHN2017</strain>
        <tissue evidence="2">Muscle</tissue>
    </source>
</reference>
<feature type="compositionally biased region" description="Pro residues" evidence="1">
    <location>
        <begin position="124"/>
        <end position="146"/>
    </location>
</feature>
<keyword evidence="3" id="KW-1185">Reference proteome</keyword>
<feature type="region of interest" description="Disordered" evidence="1">
    <location>
        <begin position="99"/>
        <end position="202"/>
    </location>
</feature>
<dbReference type="EMBL" id="PZQS01000013">
    <property type="protein sequence ID" value="PVD19914.1"/>
    <property type="molecule type" value="Genomic_DNA"/>
</dbReference>
<gene>
    <name evidence="2" type="ORF">C0Q70_20408</name>
</gene>
<evidence type="ECO:0000256" key="1">
    <source>
        <dbReference type="SAM" id="MobiDB-lite"/>
    </source>
</evidence>
<evidence type="ECO:0000313" key="3">
    <source>
        <dbReference type="Proteomes" id="UP000245119"/>
    </source>
</evidence>
<feature type="compositionally biased region" description="Pro residues" evidence="1">
    <location>
        <begin position="102"/>
        <end position="111"/>
    </location>
</feature>
<organism evidence="2 3">
    <name type="scientific">Pomacea canaliculata</name>
    <name type="common">Golden apple snail</name>
    <dbReference type="NCBI Taxonomy" id="400727"/>
    <lineage>
        <taxon>Eukaryota</taxon>
        <taxon>Metazoa</taxon>
        <taxon>Spiralia</taxon>
        <taxon>Lophotrochozoa</taxon>
        <taxon>Mollusca</taxon>
        <taxon>Gastropoda</taxon>
        <taxon>Caenogastropoda</taxon>
        <taxon>Architaenioglossa</taxon>
        <taxon>Ampullarioidea</taxon>
        <taxon>Ampullariidae</taxon>
        <taxon>Pomacea</taxon>
    </lineage>
</organism>
<feature type="compositionally biased region" description="Pro residues" evidence="1">
    <location>
        <begin position="156"/>
        <end position="177"/>
    </location>
</feature>
<feature type="compositionally biased region" description="Low complexity" evidence="1">
    <location>
        <begin position="112"/>
        <end position="123"/>
    </location>
</feature>
<comment type="caution">
    <text evidence="2">The sequence shown here is derived from an EMBL/GenBank/DDBJ whole genome shotgun (WGS) entry which is preliminary data.</text>
</comment>
<accession>A0A2T7NFG6</accession>
<name>A0A2T7NFG6_POMCA</name>
<feature type="region of interest" description="Disordered" evidence="1">
    <location>
        <begin position="34"/>
        <end position="67"/>
    </location>
</feature>
<dbReference type="AlphaFoldDB" id="A0A2T7NFG6"/>
<feature type="region of interest" description="Disordered" evidence="1">
    <location>
        <begin position="1"/>
        <end position="21"/>
    </location>
</feature>
<protein>
    <submittedName>
        <fullName evidence="2">Uncharacterized protein</fullName>
    </submittedName>
</protein>
<proteinExistence type="predicted"/>